<comment type="similarity">
    <text evidence="1">Belongs to the class IV-like SAM-binding methyltransferase superfamily. RNA methyltransferase TrmH family.</text>
</comment>
<dbReference type="GO" id="GO:0008173">
    <property type="term" value="F:RNA methyltransferase activity"/>
    <property type="evidence" value="ECO:0007669"/>
    <property type="project" value="InterPro"/>
</dbReference>
<evidence type="ECO:0000256" key="1">
    <source>
        <dbReference type="ARBA" id="ARBA00007228"/>
    </source>
</evidence>
<dbReference type="GO" id="GO:0003723">
    <property type="term" value="F:RNA binding"/>
    <property type="evidence" value="ECO:0007669"/>
    <property type="project" value="InterPro"/>
</dbReference>
<keyword evidence="7" id="KW-1185">Reference proteome</keyword>
<dbReference type="PANTHER" id="PTHR46429:SF1">
    <property type="entry name" value="23S RRNA (GUANOSINE-2'-O-)-METHYLTRANSFERASE RLMB"/>
    <property type="match status" value="1"/>
</dbReference>
<comment type="caution">
    <text evidence="6">The sequence shown here is derived from an EMBL/GenBank/DDBJ whole genome shotgun (WGS) entry which is preliminary data.</text>
</comment>
<dbReference type="InterPro" id="IPR029026">
    <property type="entry name" value="tRNA_m1G_MTases_N"/>
</dbReference>
<dbReference type="OrthoDB" id="9785673at2"/>
<evidence type="ECO:0000256" key="4">
    <source>
        <dbReference type="SAM" id="MobiDB-lite"/>
    </source>
</evidence>
<evidence type="ECO:0000256" key="2">
    <source>
        <dbReference type="ARBA" id="ARBA00022603"/>
    </source>
</evidence>
<evidence type="ECO:0000256" key="3">
    <source>
        <dbReference type="ARBA" id="ARBA00022679"/>
    </source>
</evidence>
<dbReference type="SUPFAM" id="SSF55315">
    <property type="entry name" value="L30e-like"/>
    <property type="match status" value="1"/>
</dbReference>
<dbReference type="SUPFAM" id="SSF75217">
    <property type="entry name" value="alpha/beta knot"/>
    <property type="match status" value="1"/>
</dbReference>
<dbReference type="RefSeq" id="WP_129457861.1">
    <property type="nucleotide sequence ID" value="NZ_PPCV01000002.1"/>
</dbReference>
<dbReference type="NCBIfam" id="TIGR00186">
    <property type="entry name" value="rRNA_methyl_3"/>
    <property type="match status" value="1"/>
</dbReference>
<dbReference type="SMART" id="SM00967">
    <property type="entry name" value="SpoU_sub_bind"/>
    <property type="match status" value="1"/>
</dbReference>
<dbReference type="InterPro" id="IPR001537">
    <property type="entry name" value="SpoU_MeTrfase"/>
</dbReference>
<evidence type="ECO:0000313" key="6">
    <source>
        <dbReference type="EMBL" id="RXW32960.1"/>
    </source>
</evidence>
<protein>
    <submittedName>
        <fullName evidence="6">23S rRNA (Guanosine(2251)-2'-O)-methyltransferase RlmB</fullName>
    </submittedName>
</protein>
<feature type="compositionally biased region" description="Basic and acidic residues" evidence="4">
    <location>
        <begin position="78"/>
        <end position="88"/>
    </location>
</feature>
<dbReference type="Gene3D" id="3.30.1330.30">
    <property type="match status" value="1"/>
</dbReference>
<organism evidence="6 7">
    <name type="scientific">Propioniciclava flava</name>
    <dbReference type="NCBI Taxonomy" id="2072026"/>
    <lineage>
        <taxon>Bacteria</taxon>
        <taxon>Bacillati</taxon>
        <taxon>Actinomycetota</taxon>
        <taxon>Actinomycetes</taxon>
        <taxon>Propionibacteriales</taxon>
        <taxon>Propionibacteriaceae</taxon>
        <taxon>Propioniciclava</taxon>
    </lineage>
</organism>
<sequence length="334" mass="34960">MAGNSQRKGAVRKRGKGIGNSGITAGSGGRVKRGLEGRGPTPKAEDRPYHKAYRNRRPEESPISGNKPRGRRTPPGEQRVRTEQRKAPGAEWVIGRNAVLEALQAGLPVRRGYLMEGAERDSRVSDILRLAAEQGQTLLQASRSELDRMTAGAVHQGVALQLPEFEYAHPGDVLDAALDHTAPLVVACDSITDPRNLGAIIRSAAAFGAAGIILPERRSAHMTAASWKTSAGAAARVPIALATNLNRVIKEYADAGFVVVGLAGEGETPIADIPGVDGPVLLVVGSEGDGLSRLVRDNCDVLASIPISSAVESLNASVAASIALYAIEAARADA</sequence>
<dbReference type="CDD" id="cd18103">
    <property type="entry name" value="SpoU-like_RlmB"/>
    <property type="match status" value="1"/>
</dbReference>
<dbReference type="PANTHER" id="PTHR46429">
    <property type="entry name" value="23S RRNA (GUANOSINE-2'-O-)-METHYLTRANSFERASE RLMB"/>
    <property type="match status" value="1"/>
</dbReference>
<dbReference type="InterPro" id="IPR029064">
    <property type="entry name" value="Ribosomal_eL30-like_sf"/>
</dbReference>
<evidence type="ECO:0000259" key="5">
    <source>
        <dbReference type="SMART" id="SM00967"/>
    </source>
</evidence>
<dbReference type="Pfam" id="PF08032">
    <property type="entry name" value="SpoU_sub_bind"/>
    <property type="match status" value="1"/>
</dbReference>
<dbReference type="InterPro" id="IPR013123">
    <property type="entry name" value="SpoU_subst-bd"/>
</dbReference>
<dbReference type="GO" id="GO:0032259">
    <property type="term" value="P:methylation"/>
    <property type="evidence" value="ECO:0007669"/>
    <property type="project" value="UniProtKB-KW"/>
</dbReference>
<reference evidence="6 7" key="1">
    <citation type="submission" date="2018-01" db="EMBL/GenBank/DDBJ databases">
        <title>Lactibacter flavus gen. nov., sp. nov., a novel bacterium of the family Propionibacteriaceae isolated from raw milk and dairy products.</title>
        <authorList>
            <person name="Wenning M."/>
            <person name="Breitenwieser F."/>
            <person name="Huptas C."/>
            <person name="von Neubeck M."/>
            <person name="Busse H.-J."/>
            <person name="Scherer S."/>
        </authorList>
    </citation>
    <scope>NUCLEOTIDE SEQUENCE [LARGE SCALE GENOMIC DNA]</scope>
    <source>
        <strain evidence="6 7">VG341</strain>
    </source>
</reference>
<dbReference type="Proteomes" id="UP000290624">
    <property type="component" value="Unassembled WGS sequence"/>
</dbReference>
<proteinExistence type="inferred from homology"/>
<keyword evidence="2 6" id="KW-0489">Methyltransferase</keyword>
<dbReference type="GO" id="GO:0005829">
    <property type="term" value="C:cytosol"/>
    <property type="evidence" value="ECO:0007669"/>
    <property type="project" value="TreeGrafter"/>
</dbReference>
<dbReference type="InterPro" id="IPR004441">
    <property type="entry name" value="rRNA_MeTrfase_TrmH"/>
</dbReference>
<feature type="region of interest" description="Disordered" evidence="4">
    <location>
        <begin position="1"/>
        <end position="88"/>
    </location>
</feature>
<dbReference type="AlphaFoldDB" id="A0A4Q2EHC3"/>
<accession>A0A4Q2EHC3</accession>
<evidence type="ECO:0000313" key="7">
    <source>
        <dbReference type="Proteomes" id="UP000290624"/>
    </source>
</evidence>
<dbReference type="Gene3D" id="3.40.1280.10">
    <property type="match status" value="1"/>
</dbReference>
<keyword evidence="3 6" id="KW-0808">Transferase</keyword>
<name>A0A4Q2EHC3_9ACTN</name>
<dbReference type="Pfam" id="PF00588">
    <property type="entry name" value="SpoU_methylase"/>
    <property type="match status" value="1"/>
</dbReference>
<dbReference type="GO" id="GO:0006396">
    <property type="term" value="P:RNA processing"/>
    <property type="evidence" value="ECO:0007669"/>
    <property type="project" value="InterPro"/>
</dbReference>
<feature type="domain" description="RNA 2-O ribose methyltransferase substrate binding" evidence="5">
    <location>
        <begin position="92"/>
        <end position="168"/>
    </location>
</feature>
<gene>
    <name evidence="6" type="ORF">C1706_03535</name>
</gene>
<dbReference type="EMBL" id="PPCV01000002">
    <property type="protein sequence ID" value="RXW32960.1"/>
    <property type="molecule type" value="Genomic_DNA"/>
</dbReference>
<feature type="compositionally biased region" description="Gly residues" evidence="4">
    <location>
        <begin position="17"/>
        <end position="29"/>
    </location>
</feature>
<dbReference type="InterPro" id="IPR029028">
    <property type="entry name" value="Alpha/beta_knot_MTases"/>
</dbReference>